<feature type="chain" id="PRO_5034115386" description="Hexosyltransferase" evidence="12">
    <location>
        <begin position="17"/>
        <end position="259"/>
    </location>
</feature>
<keyword evidence="7" id="KW-1133">Transmembrane helix</keyword>
<feature type="region of interest" description="Disordered" evidence="11">
    <location>
        <begin position="223"/>
        <end position="259"/>
    </location>
</feature>
<evidence type="ECO:0000256" key="4">
    <source>
        <dbReference type="ARBA" id="ARBA00022679"/>
    </source>
</evidence>
<evidence type="ECO:0000313" key="14">
    <source>
        <dbReference type="Proteomes" id="UP000694522"/>
    </source>
</evidence>
<comment type="similarity">
    <text evidence="2 10">Belongs to the glycosyltransferase 31 family.</text>
</comment>
<dbReference type="PANTHER" id="PTHR11214">
    <property type="entry name" value="BETA-1,3-N-ACETYLGLUCOSAMINYLTRANSFERASE"/>
    <property type="match status" value="1"/>
</dbReference>
<dbReference type="EC" id="2.4.1.-" evidence="10"/>
<evidence type="ECO:0000256" key="10">
    <source>
        <dbReference type="RuleBase" id="RU363063"/>
    </source>
</evidence>
<keyword evidence="12" id="KW-0732">Signal</keyword>
<evidence type="ECO:0000256" key="12">
    <source>
        <dbReference type="SAM" id="SignalP"/>
    </source>
</evidence>
<keyword evidence="9" id="KW-0472">Membrane</keyword>
<protein>
    <recommendedName>
        <fullName evidence="10">Hexosyltransferase</fullName>
        <ecNumber evidence="10">2.4.1.-</ecNumber>
    </recommendedName>
</protein>
<keyword evidence="6" id="KW-0735">Signal-anchor</keyword>
<evidence type="ECO:0000256" key="3">
    <source>
        <dbReference type="ARBA" id="ARBA00022676"/>
    </source>
</evidence>
<feature type="compositionally biased region" description="Polar residues" evidence="11">
    <location>
        <begin position="238"/>
        <end position="259"/>
    </location>
</feature>
<evidence type="ECO:0000256" key="7">
    <source>
        <dbReference type="ARBA" id="ARBA00022989"/>
    </source>
</evidence>
<feature type="signal peptide" evidence="12">
    <location>
        <begin position="1"/>
        <end position="16"/>
    </location>
</feature>
<evidence type="ECO:0000256" key="1">
    <source>
        <dbReference type="ARBA" id="ARBA00004323"/>
    </source>
</evidence>
<keyword evidence="8 10" id="KW-0333">Golgi apparatus</keyword>
<evidence type="ECO:0000313" key="13">
    <source>
        <dbReference type="Ensembl" id="ENSACOP00000004060.1"/>
    </source>
</evidence>
<name>A0A8B9F314_9PSIT</name>
<keyword evidence="14" id="KW-1185">Reference proteome</keyword>
<dbReference type="Ensembl" id="ENSACOT00000004216.1">
    <property type="protein sequence ID" value="ENSACOP00000004060.1"/>
    <property type="gene ID" value="ENSACOG00000002887.1"/>
</dbReference>
<evidence type="ECO:0000256" key="8">
    <source>
        <dbReference type="ARBA" id="ARBA00023034"/>
    </source>
</evidence>
<dbReference type="InterPro" id="IPR002659">
    <property type="entry name" value="Glyco_trans_31"/>
</dbReference>
<keyword evidence="5" id="KW-0812">Transmembrane</keyword>
<keyword evidence="4" id="KW-0808">Transferase</keyword>
<evidence type="ECO:0000256" key="9">
    <source>
        <dbReference type="ARBA" id="ARBA00023136"/>
    </source>
</evidence>
<proteinExistence type="inferred from homology"/>
<dbReference type="GO" id="GO:0006493">
    <property type="term" value="P:protein O-linked glycosylation"/>
    <property type="evidence" value="ECO:0007669"/>
    <property type="project" value="TreeGrafter"/>
</dbReference>
<dbReference type="Pfam" id="PF01762">
    <property type="entry name" value="Galactosyl_T"/>
    <property type="match status" value="1"/>
</dbReference>
<evidence type="ECO:0000256" key="5">
    <source>
        <dbReference type="ARBA" id="ARBA00022692"/>
    </source>
</evidence>
<keyword evidence="3 10" id="KW-0328">Glycosyltransferase</keyword>
<evidence type="ECO:0000256" key="11">
    <source>
        <dbReference type="SAM" id="MobiDB-lite"/>
    </source>
</evidence>
<reference evidence="13" key="2">
    <citation type="submission" date="2025-09" db="UniProtKB">
        <authorList>
            <consortium name="Ensembl"/>
        </authorList>
    </citation>
    <scope>IDENTIFICATION</scope>
</reference>
<evidence type="ECO:0000256" key="6">
    <source>
        <dbReference type="ARBA" id="ARBA00022968"/>
    </source>
</evidence>
<dbReference type="PANTHER" id="PTHR11214:SF151">
    <property type="entry name" value="HEXOSYLTRANSFERASE"/>
    <property type="match status" value="1"/>
</dbReference>
<sequence>MKWQLSLRLLALPALAALVALVGLRWRQSPEESITVAPSLPPAAFQWHRLPAPAGNATAPTRHPLQPPYPHPYRFLLNQPHKCRERAPFLVLLVATGSEDTGGRNCIRHTWGNESSVPGVSILRLFLLGLHPVFADALGPVLQEENAEHGDLLQQDFLDTYNNLTLKTLMGKWEWSFPWGHSVPNCLPFQTWVDRCSNHSRRNCSCTDPPLLGCFPTSRHGDLAPSIAPSLPPEEGRNGSSSNLHSQNPSQSPGMQRDP</sequence>
<organism evidence="13 14">
    <name type="scientific">Amazona collaria</name>
    <name type="common">yellow-billed parrot</name>
    <dbReference type="NCBI Taxonomy" id="241587"/>
    <lineage>
        <taxon>Eukaryota</taxon>
        <taxon>Metazoa</taxon>
        <taxon>Chordata</taxon>
        <taxon>Craniata</taxon>
        <taxon>Vertebrata</taxon>
        <taxon>Euteleostomi</taxon>
        <taxon>Archelosauria</taxon>
        <taxon>Archosauria</taxon>
        <taxon>Dinosauria</taxon>
        <taxon>Saurischia</taxon>
        <taxon>Theropoda</taxon>
        <taxon>Coelurosauria</taxon>
        <taxon>Aves</taxon>
        <taxon>Neognathae</taxon>
        <taxon>Neoaves</taxon>
        <taxon>Telluraves</taxon>
        <taxon>Australaves</taxon>
        <taxon>Psittaciformes</taxon>
        <taxon>Psittacidae</taxon>
        <taxon>Amazona</taxon>
    </lineage>
</organism>
<dbReference type="AlphaFoldDB" id="A0A8B9F314"/>
<reference evidence="13" key="1">
    <citation type="submission" date="2025-08" db="UniProtKB">
        <authorList>
            <consortium name="Ensembl"/>
        </authorList>
    </citation>
    <scope>IDENTIFICATION</scope>
</reference>
<dbReference type="GO" id="GO:0008499">
    <property type="term" value="F:N-acetyl-beta-D-glucosaminide beta-(1,3)-galactosyltransferase activity"/>
    <property type="evidence" value="ECO:0007669"/>
    <property type="project" value="TreeGrafter"/>
</dbReference>
<dbReference type="Proteomes" id="UP000694522">
    <property type="component" value="Unplaced"/>
</dbReference>
<comment type="subcellular location">
    <subcellularLocation>
        <location evidence="1 10">Golgi apparatus membrane</location>
        <topology evidence="1 10">Single-pass type II membrane protein</topology>
    </subcellularLocation>
</comment>
<accession>A0A8B9F314</accession>
<evidence type="ECO:0000256" key="2">
    <source>
        <dbReference type="ARBA" id="ARBA00008661"/>
    </source>
</evidence>
<dbReference type="GO" id="GO:0000139">
    <property type="term" value="C:Golgi membrane"/>
    <property type="evidence" value="ECO:0007669"/>
    <property type="project" value="UniProtKB-SubCell"/>
</dbReference>